<dbReference type="InterPro" id="IPR016177">
    <property type="entry name" value="DNA-bd_dom_sf"/>
</dbReference>
<dbReference type="Pfam" id="PF00096">
    <property type="entry name" value="zf-C2H2"/>
    <property type="match status" value="2"/>
</dbReference>
<name>A0AAV2SR02_MEGNR</name>
<evidence type="ECO:0000256" key="6">
    <source>
        <dbReference type="ARBA" id="ARBA00023242"/>
    </source>
</evidence>
<evidence type="ECO:0000256" key="4">
    <source>
        <dbReference type="ARBA" id="ARBA00022771"/>
    </source>
</evidence>
<dbReference type="Gene3D" id="3.30.160.60">
    <property type="entry name" value="Classic Zinc Finger"/>
    <property type="match status" value="4"/>
</dbReference>
<feature type="non-terminal residue" evidence="11">
    <location>
        <position position="1"/>
    </location>
</feature>
<evidence type="ECO:0000256" key="1">
    <source>
        <dbReference type="ARBA" id="ARBA00004123"/>
    </source>
</evidence>
<feature type="domain" description="C2H2-type" evidence="9">
    <location>
        <begin position="134"/>
        <end position="161"/>
    </location>
</feature>
<dbReference type="InterPro" id="IPR013087">
    <property type="entry name" value="Znf_C2H2_type"/>
</dbReference>
<dbReference type="EMBL" id="CAXKWB010106671">
    <property type="protein sequence ID" value="CAL4229103.1"/>
    <property type="molecule type" value="Genomic_DNA"/>
</dbReference>
<dbReference type="GO" id="GO:0008270">
    <property type="term" value="F:zinc ion binding"/>
    <property type="evidence" value="ECO:0007669"/>
    <property type="project" value="UniProtKB-KW"/>
</dbReference>
<dbReference type="GO" id="GO:0010468">
    <property type="term" value="P:regulation of gene expression"/>
    <property type="evidence" value="ECO:0007669"/>
    <property type="project" value="TreeGrafter"/>
</dbReference>
<organism evidence="11 12">
    <name type="scientific">Meganyctiphanes norvegica</name>
    <name type="common">Northern krill</name>
    <name type="synonym">Thysanopoda norvegica</name>
    <dbReference type="NCBI Taxonomy" id="48144"/>
    <lineage>
        <taxon>Eukaryota</taxon>
        <taxon>Metazoa</taxon>
        <taxon>Ecdysozoa</taxon>
        <taxon>Arthropoda</taxon>
        <taxon>Crustacea</taxon>
        <taxon>Multicrustacea</taxon>
        <taxon>Malacostraca</taxon>
        <taxon>Eumalacostraca</taxon>
        <taxon>Eucarida</taxon>
        <taxon>Euphausiacea</taxon>
        <taxon>Euphausiidae</taxon>
        <taxon>Meganyctiphanes</taxon>
    </lineage>
</organism>
<evidence type="ECO:0000256" key="2">
    <source>
        <dbReference type="ARBA" id="ARBA00022723"/>
    </source>
</evidence>
<keyword evidence="2" id="KW-0479">Metal-binding</keyword>
<accession>A0AAV2SR02</accession>
<dbReference type="PANTHER" id="PTHR16515:SF66">
    <property type="entry name" value="C2H2-TYPE DOMAIN-CONTAINING PROTEIN"/>
    <property type="match status" value="1"/>
</dbReference>
<dbReference type="PROSITE" id="PS50982">
    <property type="entry name" value="MBD"/>
    <property type="match status" value="1"/>
</dbReference>
<keyword evidence="12" id="KW-1185">Reference proteome</keyword>
<keyword evidence="4 7" id="KW-0863">Zinc-finger</keyword>
<dbReference type="SUPFAM" id="SSF54171">
    <property type="entry name" value="DNA-binding domain"/>
    <property type="match status" value="1"/>
</dbReference>
<dbReference type="InterPro" id="IPR036236">
    <property type="entry name" value="Znf_C2H2_sf"/>
</dbReference>
<feature type="domain" description="MBD" evidence="10">
    <location>
        <begin position="548"/>
        <end position="615"/>
    </location>
</feature>
<dbReference type="GO" id="GO:0005634">
    <property type="term" value="C:nucleus"/>
    <property type="evidence" value="ECO:0007669"/>
    <property type="project" value="UniProtKB-SubCell"/>
</dbReference>
<dbReference type="SMART" id="SM00355">
    <property type="entry name" value="ZnF_C2H2"/>
    <property type="match status" value="8"/>
</dbReference>
<evidence type="ECO:0000259" key="9">
    <source>
        <dbReference type="PROSITE" id="PS50157"/>
    </source>
</evidence>
<comment type="subcellular location">
    <subcellularLocation>
        <location evidence="1">Nucleus</location>
    </subcellularLocation>
</comment>
<sequence length="615" mass="73077">FQVYDYINFTADMDYKNKEIGSFCIENIQIKNEPEETHEESVDIAMKNKLHSINIDKLDSLSVKKYIKNEYCNEAEIEHELDPQTFLDVEMTVLDQKKSINDKNFFCPFECLMSFETKELRKIHMLRHSKKYRTKCTICNETFHSELSRDMHMHIHSTSKTFKCLHKGCEKEFHHQIYLFRHVQIYHPTKIGIKCTICNAKFNSRSLMDDHMQQHNNDSHYKCSLCSKTFRVETHLTNHWIRVHKNKAMSIYRCQQCSATFIDEAHLNNHVTIHVTQNVDLNNVKVLTHENNIMDHNTKSLTNIKKNINKVENEYERNDLQRVKLKKSIATKLTSLYKCHICNQTFTQKLTLVRHFRTHSNPNIPVLEKNTEEKVLYANKEQEGIEYDSRKRETNTEQKLIQCEIKDSDSVIQRVLQKTAHIVDTEKEDNSYSLPKNITDRDERNQLENSFKREKLENFFRCGLCIAMYGTKRGLMKHISQTHIKQQEEKGYKYIMDLRNNKTRKQKITEEADLQLKEAKCKQYAKKKPRNSPLAFNETIWTIDESSDTTGLILEYKGPNGWRLTNKMRIDSIKSDNYYYSPEGKKFRSVNEIERYCNENGIKHDMWNFVFSMKF</sequence>
<evidence type="ECO:0000313" key="11">
    <source>
        <dbReference type="EMBL" id="CAL4229103.1"/>
    </source>
</evidence>
<feature type="domain" description="C2H2-type" evidence="9">
    <location>
        <begin position="252"/>
        <end position="279"/>
    </location>
</feature>
<evidence type="ECO:0000313" key="12">
    <source>
        <dbReference type="Proteomes" id="UP001497623"/>
    </source>
</evidence>
<dbReference type="Proteomes" id="UP001497623">
    <property type="component" value="Unassembled WGS sequence"/>
</dbReference>
<proteinExistence type="predicted"/>
<evidence type="ECO:0000256" key="7">
    <source>
        <dbReference type="PROSITE-ProRule" id="PRU00042"/>
    </source>
</evidence>
<comment type="caution">
    <text evidence="11">The sequence shown here is derived from an EMBL/GenBank/DDBJ whole genome shotgun (WGS) entry which is preliminary data.</text>
</comment>
<keyword evidence="5" id="KW-0862">Zinc</keyword>
<dbReference type="GO" id="GO:0003677">
    <property type="term" value="F:DNA binding"/>
    <property type="evidence" value="ECO:0007669"/>
    <property type="project" value="InterPro"/>
</dbReference>
<dbReference type="PROSITE" id="PS00028">
    <property type="entry name" value="ZINC_FINGER_C2H2_1"/>
    <property type="match status" value="7"/>
</dbReference>
<reference evidence="11 12" key="1">
    <citation type="submission" date="2024-05" db="EMBL/GenBank/DDBJ databases">
        <authorList>
            <person name="Wallberg A."/>
        </authorList>
    </citation>
    <scope>NUCLEOTIDE SEQUENCE [LARGE SCALE GENOMIC DNA]</scope>
</reference>
<dbReference type="AlphaFoldDB" id="A0AAV2SR02"/>
<dbReference type="InterPro" id="IPR001739">
    <property type="entry name" value="Methyl_CpG_DNA-bd"/>
</dbReference>
<keyword evidence="3" id="KW-0677">Repeat</keyword>
<dbReference type="Pfam" id="PF12874">
    <property type="entry name" value="zf-met"/>
    <property type="match status" value="1"/>
</dbReference>
<dbReference type="PROSITE" id="PS50157">
    <property type="entry name" value="ZINC_FINGER_C2H2_2"/>
    <property type="match status" value="6"/>
</dbReference>
<dbReference type="SUPFAM" id="SSF57667">
    <property type="entry name" value="beta-beta-alpha zinc fingers"/>
    <property type="match status" value="4"/>
</dbReference>
<evidence type="ECO:0000256" key="5">
    <source>
        <dbReference type="ARBA" id="ARBA00022833"/>
    </source>
</evidence>
<feature type="domain" description="C2H2-type" evidence="9">
    <location>
        <begin position="221"/>
        <end position="249"/>
    </location>
</feature>
<evidence type="ECO:0000256" key="3">
    <source>
        <dbReference type="ARBA" id="ARBA00022737"/>
    </source>
</evidence>
<feature type="domain" description="C2H2-type" evidence="9">
    <location>
        <begin position="162"/>
        <end position="187"/>
    </location>
</feature>
<evidence type="ECO:0000256" key="8">
    <source>
        <dbReference type="SAM" id="Coils"/>
    </source>
</evidence>
<feature type="domain" description="C2H2-type" evidence="9">
    <location>
        <begin position="193"/>
        <end position="220"/>
    </location>
</feature>
<feature type="domain" description="C2H2-type" evidence="9">
    <location>
        <begin position="337"/>
        <end position="364"/>
    </location>
</feature>
<dbReference type="InterPro" id="IPR050331">
    <property type="entry name" value="Zinc_finger"/>
</dbReference>
<protein>
    <submittedName>
        <fullName evidence="11">Uncharacterized protein</fullName>
    </submittedName>
</protein>
<gene>
    <name evidence="11" type="ORF">MNOR_LOCUS39668</name>
</gene>
<dbReference type="PANTHER" id="PTHR16515">
    <property type="entry name" value="PR DOMAIN ZINC FINGER PROTEIN"/>
    <property type="match status" value="1"/>
</dbReference>
<dbReference type="Pfam" id="PF01429">
    <property type="entry name" value="MBD"/>
    <property type="match status" value="1"/>
</dbReference>
<dbReference type="Gene3D" id="3.30.890.10">
    <property type="entry name" value="Methyl-cpg-binding Protein 2, Chain A"/>
    <property type="match status" value="1"/>
</dbReference>
<dbReference type="CDD" id="cd00122">
    <property type="entry name" value="MBD"/>
    <property type="match status" value="1"/>
</dbReference>
<keyword evidence="6" id="KW-0539">Nucleus</keyword>
<keyword evidence="8" id="KW-0175">Coiled coil</keyword>
<evidence type="ECO:0000259" key="10">
    <source>
        <dbReference type="PROSITE" id="PS50982"/>
    </source>
</evidence>
<feature type="coiled-coil region" evidence="8">
    <location>
        <begin position="294"/>
        <end position="321"/>
    </location>
</feature>